<keyword evidence="3" id="KW-1185">Reference proteome</keyword>
<dbReference type="InterPro" id="IPR000182">
    <property type="entry name" value="GNAT_dom"/>
</dbReference>
<dbReference type="InterPro" id="IPR051531">
    <property type="entry name" value="N-acetyltransferase"/>
</dbReference>
<accession>A0ABT5IW27</accession>
<dbReference type="Pfam" id="PF13302">
    <property type="entry name" value="Acetyltransf_3"/>
    <property type="match status" value="1"/>
</dbReference>
<dbReference type="PANTHER" id="PTHR43792">
    <property type="entry name" value="GNAT FAMILY, PUTATIVE (AFU_ORTHOLOGUE AFUA_3G00765)-RELATED-RELATED"/>
    <property type="match status" value="1"/>
</dbReference>
<organism evidence="2 3">
    <name type="scientific">Vogesella aquatica</name>
    <dbReference type="NCBI Taxonomy" id="2984206"/>
    <lineage>
        <taxon>Bacteria</taxon>
        <taxon>Pseudomonadati</taxon>
        <taxon>Pseudomonadota</taxon>
        <taxon>Betaproteobacteria</taxon>
        <taxon>Neisseriales</taxon>
        <taxon>Chromobacteriaceae</taxon>
        <taxon>Vogesella</taxon>
    </lineage>
</organism>
<dbReference type="PANTHER" id="PTHR43792:SF9">
    <property type="entry name" value="RIBOSOMAL-PROTEIN-ALANINE ACETYLTRANSFERASE"/>
    <property type="match status" value="1"/>
</dbReference>
<comment type="caution">
    <text evidence="2">The sequence shown here is derived from an EMBL/GenBank/DDBJ whole genome shotgun (WGS) entry which is preliminary data.</text>
</comment>
<evidence type="ECO:0000313" key="3">
    <source>
        <dbReference type="Proteomes" id="UP001219956"/>
    </source>
</evidence>
<dbReference type="Gene3D" id="3.40.630.30">
    <property type="match status" value="1"/>
</dbReference>
<dbReference type="Proteomes" id="UP001219956">
    <property type="component" value="Unassembled WGS sequence"/>
</dbReference>
<dbReference type="RefSeq" id="WP_272751153.1">
    <property type="nucleotide sequence ID" value="NZ_JAQQLF010000006.1"/>
</dbReference>
<feature type="domain" description="N-acetyltransferase" evidence="1">
    <location>
        <begin position="13"/>
        <end position="170"/>
    </location>
</feature>
<evidence type="ECO:0000259" key="1">
    <source>
        <dbReference type="PROSITE" id="PS51186"/>
    </source>
</evidence>
<reference evidence="2 3" key="1">
    <citation type="submission" date="2023-01" db="EMBL/GenBank/DDBJ databases">
        <title>Novel species of the genus Vogesella isolated from rivers.</title>
        <authorList>
            <person name="Lu H."/>
        </authorList>
    </citation>
    <scope>NUCLEOTIDE SEQUENCE [LARGE SCALE GENOMIC DNA]</scope>
    <source>
        <strain evidence="2 3">DC21W</strain>
    </source>
</reference>
<dbReference type="PROSITE" id="PS51186">
    <property type="entry name" value="GNAT"/>
    <property type="match status" value="1"/>
</dbReference>
<proteinExistence type="predicted"/>
<name>A0ABT5IW27_9NEIS</name>
<sequence length="188" mass="21288">MPETFPLLTTHRLQLRQIGPDDIPALLPVFADADAMRWFGTDPVHSEEQMAQIVALWQGWRQLPNPGTRWGIALREGGPLLGTCGLFAWNRGWRRATLGYELGRTAWGQGYMQEALQAVLGWGFREMALHRIDACIHPDNSASLRLARKLGFVEEGRLRDAGFWLGQYHDLLQFSLLQPEFVPVRAPS</sequence>
<dbReference type="EMBL" id="JAQQLF010000006">
    <property type="protein sequence ID" value="MDC7716760.1"/>
    <property type="molecule type" value="Genomic_DNA"/>
</dbReference>
<gene>
    <name evidence="2" type="ORF">PQU95_05965</name>
</gene>
<evidence type="ECO:0000313" key="2">
    <source>
        <dbReference type="EMBL" id="MDC7716760.1"/>
    </source>
</evidence>
<dbReference type="InterPro" id="IPR016181">
    <property type="entry name" value="Acyl_CoA_acyltransferase"/>
</dbReference>
<dbReference type="SUPFAM" id="SSF55729">
    <property type="entry name" value="Acyl-CoA N-acyltransferases (Nat)"/>
    <property type="match status" value="1"/>
</dbReference>
<protein>
    <submittedName>
        <fullName evidence="2">GNAT family protein</fullName>
    </submittedName>
</protein>